<reference evidence="1 2" key="1">
    <citation type="submission" date="2020-08" db="EMBL/GenBank/DDBJ databases">
        <title>Sequencing the genomes of 1000 actinobacteria strains.</title>
        <authorList>
            <person name="Klenk H.-P."/>
        </authorList>
    </citation>
    <scope>NUCLEOTIDE SEQUENCE [LARGE SCALE GENOMIC DNA]</scope>
    <source>
        <strain evidence="1 2">DSM 44230</strain>
    </source>
</reference>
<keyword evidence="2" id="KW-1185">Reference proteome</keyword>
<dbReference type="RefSeq" id="WP_185003818.1">
    <property type="nucleotide sequence ID" value="NZ_BAAAUI010000080.1"/>
</dbReference>
<protein>
    <submittedName>
        <fullName evidence="1">Uncharacterized protein</fullName>
    </submittedName>
</protein>
<dbReference type="EMBL" id="JACHMH010000001">
    <property type="protein sequence ID" value="MBB4677934.1"/>
    <property type="molecule type" value="Genomic_DNA"/>
</dbReference>
<name>A0A7W7FWH5_9PSEU</name>
<evidence type="ECO:0000313" key="1">
    <source>
        <dbReference type="EMBL" id="MBB4677934.1"/>
    </source>
</evidence>
<proteinExistence type="predicted"/>
<accession>A0A7W7FWH5</accession>
<organism evidence="1 2">
    <name type="scientific">Crossiella cryophila</name>
    <dbReference type="NCBI Taxonomy" id="43355"/>
    <lineage>
        <taxon>Bacteria</taxon>
        <taxon>Bacillati</taxon>
        <taxon>Actinomycetota</taxon>
        <taxon>Actinomycetes</taxon>
        <taxon>Pseudonocardiales</taxon>
        <taxon>Pseudonocardiaceae</taxon>
        <taxon>Crossiella</taxon>
    </lineage>
</organism>
<dbReference type="Proteomes" id="UP000533598">
    <property type="component" value="Unassembled WGS sequence"/>
</dbReference>
<comment type="caution">
    <text evidence="1">The sequence shown here is derived from an EMBL/GenBank/DDBJ whole genome shotgun (WGS) entry which is preliminary data.</text>
</comment>
<gene>
    <name evidence="1" type="ORF">HNR67_004052</name>
</gene>
<sequence length="109" mass="11463">MSEAHLNMLLTDVMTRLTEVGREFADGWGKQQGNIDSHESGIGGDRLAAAFLPNYREAGEPLRQSAAVMSSICAACAGTGTRSAQDYAGADQDAARRFAQAGGGRDGDR</sequence>
<dbReference type="AlphaFoldDB" id="A0A7W7FWH5"/>
<evidence type="ECO:0000313" key="2">
    <source>
        <dbReference type="Proteomes" id="UP000533598"/>
    </source>
</evidence>